<name>A0A1H4A1H0_ALKAM</name>
<feature type="signal peptide" evidence="1">
    <location>
        <begin position="1"/>
        <end position="23"/>
    </location>
</feature>
<proteinExistence type="predicted"/>
<evidence type="ECO:0000256" key="1">
    <source>
        <dbReference type="SAM" id="SignalP"/>
    </source>
</evidence>
<dbReference type="Proteomes" id="UP000198773">
    <property type="component" value="Unassembled WGS sequence"/>
</dbReference>
<dbReference type="AlphaFoldDB" id="A0A1H4A1H0"/>
<gene>
    <name evidence="2" type="ORF">SAMN04488051_102443</name>
</gene>
<dbReference type="EMBL" id="FNRM01000002">
    <property type="protein sequence ID" value="SEA29461.1"/>
    <property type="molecule type" value="Genomic_DNA"/>
</dbReference>
<dbReference type="STRING" id="152573.SAMN04488051_102443"/>
<keyword evidence="3" id="KW-1185">Reference proteome</keyword>
<accession>A0A1H4A1H0</accession>
<protein>
    <submittedName>
        <fullName evidence="2">Uncharacterized protein</fullName>
    </submittedName>
</protein>
<organism evidence="2 3">
    <name type="scientific">Alkalimonas amylolytica</name>
    <dbReference type="NCBI Taxonomy" id="152573"/>
    <lineage>
        <taxon>Bacteria</taxon>
        <taxon>Pseudomonadati</taxon>
        <taxon>Pseudomonadota</taxon>
        <taxon>Gammaproteobacteria</taxon>
        <taxon>Alkalimonas</taxon>
    </lineage>
</organism>
<keyword evidence="1" id="KW-0732">Signal</keyword>
<evidence type="ECO:0000313" key="3">
    <source>
        <dbReference type="Proteomes" id="UP000198773"/>
    </source>
</evidence>
<feature type="chain" id="PRO_5011484997" evidence="1">
    <location>
        <begin position="24"/>
        <end position="60"/>
    </location>
</feature>
<reference evidence="2 3" key="1">
    <citation type="submission" date="2016-10" db="EMBL/GenBank/DDBJ databases">
        <authorList>
            <person name="de Groot N.N."/>
        </authorList>
    </citation>
    <scope>NUCLEOTIDE SEQUENCE [LARGE SCALE GENOMIC DNA]</scope>
    <source>
        <strain evidence="2 3">CGMCC 1.3430</strain>
    </source>
</reference>
<sequence length="60" mass="6144">MTNMFKKTLIASAVLAFAGAVQAAELSGTTHEVTAPYLASTGANHTAASFTIELGADYIP</sequence>
<evidence type="ECO:0000313" key="2">
    <source>
        <dbReference type="EMBL" id="SEA29461.1"/>
    </source>
</evidence>